<evidence type="ECO:0000313" key="7">
    <source>
        <dbReference type="EMBL" id="GAA2224309.1"/>
    </source>
</evidence>
<evidence type="ECO:0000256" key="5">
    <source>
        <dbReference type="ARBA" id="ARBA00033748"/>
    </source>
</evidence>
<dbReference type="Gene3D" id="3.20.20.30">
    <property type="entry name" value="Luciferase-like domain"/>
    <property type="match status" value="1"/>
</dbReference>
<keyword evidence="8" id="KW-1185">Reference proteome</keyword>
<evidence type="ECO:0000259" key="6">
    <source>
        <dbReference type="Pfam" id="PF00296"/>
    </source>
</evidence>
<dbReference type="RefSeq" id="WP_259477601.1">
    <property type="nucleotide sequence ID" value="NZ_BAAAQY010000001.1"/>
</dbReference>
<dbReference type="NCBIfam" id="TIGR03860">
    <property type="entry name" value="FMN_nitrolo"/>
    <property type="match status" value="1"/>
</dbReference>
<gene>
    <name evidence="7" type="ORF">GCM10009851_04650</name>
</gene>
<evidence type="ECO:0000313" key="8">
    <source>
        <dbReference type="Proteomes" id="UP001500929"/>
    </source>
</evidence>
<evidence type="ECO:0000256" key="1">
    <source>
        <dbReference type="ARBA" id="ARBA00022630"/>
    </source>
</evidence>
<evidence type="ECO:0000256" key="2">
    <source>
        <dbReference type="ARBA" id="ARBA00022643"/>
    </source>
</evidence>
<comment type="similarity">
    <text evidence="5">Belongs to the NtaA/SnaA/DszA monooxygenase family.</text>
</comment>
<reference evidence="7 8" key="1">
    <citation type="journal article" date="2019" name="Int. J. Syst. Evol. Microbiol.">
        <title>The Global Catalogue of Microorganisms (GCM) 10K type strain sequencing project: providing services to taxonomists for standard genome sequencing and annotation.</title>
        <authorList>
            <consortium name="The Broad Institute Genomics Platform"/>
            <consortium name="The Broad Institute Genome Sequencing Center for Infectious Disease"/>
            <person name="Wu L."/>
            <person name="Ma J."/>
        </authorList>
    </citation>
    <scope>NUCLEOTIDE SEQUENCE [LARGE SCALE GENOMIC DNA]</scope>
    <source>
        <strain evidence="7 8">JCM 16117</strain>
    </source>
</reference>
<evidence type="ECO:0000256" key="3">
    <source>
        <dbReference type="ARBA" id="ARBA00023002"/>
    </source>
</evidence>
<dbReference type="InterPro" id="IPR051260">
    <property type="entry name" value="Diverse_substr_monoxygenases"/>
</dbReference>
<proteinExistence type="inferred from homology"/>
<keyword evidence="2" id="KW-0288">FMN</keyword>
<dbReference type="PANTHER" id="PTHR30011:SF16">
    <property type="entry name" value="C2H2 FINGER DOMAIN TRANSCRIPTION FACTOR (EUROFUNG)-RELATED"/>
    <property type="match status" value="1"/>
</dbReference>
<keyword evidence="1" id="KW-0285">Flavoprotein</keyword>
<sequence>MKPYVLAGFQMIGLNGMIGASWLDPDDTSVAFTDLDYWIGIARQLDDAGFDFLFFADSYGFPGLDGEPLAATVREGRSIPQADPVTVVSALAAATRDLGYVVTASTTVEKPAALARRFATLDHFTKGRIGWNIVTGSQGATAASLMGEEVTPHDLRYDKADDYLELCLKLWESSWRTDAVVADRASGVWADPEGVRSISHDGPFHQAKGILNVPPSPQRTPLLVQAGTSGRGCEYAGRNAEVVFVAGGPHEVVARRVQNIRDAAVAAGRPADSITIVAGVMFLVAPTEEEAIAKHERMLSLSSYDGAAAIFAGNTGVDLLQFDQDAPLPHDLSTELGLSNLQRYLGTAEQPGPLVREIVDDFRRTGLNGSVFVGTPEQVADETEAFVAATGVDGFLVQPNVVPATYDDFIGLLLPELRARGLVRESRADSADPGAPATTLRERLFPGAGAHLPDTHYGAALRWS</sequence>
<feature type="domain" description="Luciferase-like" evidence="6">
    <location>
        <begin position="33"/>
        <end position="393"/>
    </location>
</feature>
<dbReference type="PIRSF" id="PIRSF000337">
    <property type="entry name" value="NTA_MOA"/>
    <property type="match status" value="1"/>
</dbReference>
<dbReference type="PANTHER" id="PTHR30011">
    <property type="entry name" value="ALKANESULFONATE MONOOXYGENASE-RELATED"/>
    <property type="match status" value="1"/>
</dbReference>
<protein>
    <submittedName>
        <fullName evidence="7">LLM class flavin-dependent oxidoreductase</fullName>
    </submittedName>
</protein>
<dbReference type="InterPro" id="IPR016215">
    <property type="entry name" value="NTA_MOA"/>
</dbReference>
<dbReference type="InterPro" id="IPR036661">
    <property type="entry name" value="Luciferase-like_sf"/>
</dbReference>
<keyword evidence="4" id="KW-0503">Monooxygenase</keyword>
<keyword evidence="3" id="KW-0560">Oxidoreductase</keyword>
<dbReference type="Proteomes" id="UP001500929">
    <property type="component" value="Unassembled WGS sequence"/>
</dbReference>
<name>A0ABN3D8R2_9MICO</name>
<dbReference type="InterPro" id="IPR011251">
    <property type="entry name" value="Luciferase-like_dom"/>
</dbReference>
<dbReference type="Pfam" id="PF00296">
    <property type="entry name" value="Bac_luciferase"/>
    <property type="match status" value="1"/>
</dbReference>
<organism evidence="7 8">
    <name type="scientific">Herbiconiux moechotypicola</name>
    <dbReference type="NCBI Taxonomy" id="637393"/>
    <lineage>
        <taxon>Bacteria</taxon>
        <taxon>Bacillati</taxon>
        <taxon>Actinomycetota</taxon>
        <taxon>Actinomycetes</taxon>
        <taxon>Micrococcales</taxon>
        <taxon>Microbacteriaceae</taxon>
        <taxon>Herbiconiux</taxon>
    </lineage>
</organism>
<dbReference type="EMBL" id="BAAAQY010000001">
    <property type="protein sequence ID" value="GAA2224309.1"/>
    <property type="molecule type" value="Genomic_DNA"/>
</dbReference>
<comment type="caution">
    <text evidence="7">The sequence shown here is derived from an EMBL/GenBank/DDBJ whole genome shotgun (WGS) entry which is preliminary data.</text>
</comment>
<accession>A0ABN3D8R2</accession>
<dbReference type="SUPFAM" id="SSF51679">
    <property type="entry name" value="Bacterial luciferase-like"/>
    <property type="match status" value="1"/>
</dbReference>
<evidence type="ECO:0000256" key="4">
    <source>
        <dbReference type="ARBA" id="ARBA00023033"/>
    </source>
</evidence>